<keyword evidence="1" id="KW-1133">Transmembrane helix</keyword>
<gene>
    <name evidence="2" type="ORF">ALOHA_HF4000ANIW141J13ctg1g53</name>
</gene>
<reference evidence="2" key="1">
    <citation type="journal article" date="2008" name="ISME J.">
        <title>Genomic patterns of recombination, clonal divergence and environment in marine microbial populations.</title>
        <authorList>
            <person name="Konstantinidis K.T."/>
            <person name="Delong E.F."/>
        </authorList>
    </citation>
    <scope>NUCLEOTIDE SEQUENCE</scope>
</reference>
<accession>B3T5M4</accession>
<evidence type="ECO:0000313" key="2">
    <source>
        <dbReference type="EMBL" id="ABZ07883.1"/>
    </source>
</evidence>
<dbReference type="AlphaFoldDB" id="B3T5M4"/>
<protein>
    <submittedName>
        <fullName evidence="2">Uncharacterized protein</fullName>
    </submittedName>
</protein>
<dbReference type="NCBIfam" id="NF041770">
    <property type="entry name" value="CFI_box_CTERM"/>
    <property type="match status" value="1"/>
</dbReference>
<keyword evidence="1" id="KW-0812">Transmembrane</keyword>
<evidence type="ECO:0000256" key="1">
    <source>
        <dbReference type="SAM" id="Phobius"/>
    </source>
</evidence>
<sequence length="372" mass="40627">MFLVMIGAFISPTFAQQFKEPNYKIRGGDVLGFELDPDTASLIISLDQRARGELTITLPRNLIDAKIGSEDTDFIILVDGISKTGSIDEIITFSDRTVTIPLRGYNISITIIGTQVFSQVTPAPTVIPQQQIEKKIEAELRSEIPKGEAKLLIFSDTKWSGALESTSSDYIEIVGQNDRSVVFGCEPSLLREGFFGAKIQKITKDGYLKIVAIQNQKIMAQGSTEAQFGEIIIQENCVSSFGTGTGGGGCLIATAAFGSELAPQVQFLREIRDNTVLQTESGTNFMAGFNQFYYSFSPAIADYERENPAFKEAVKLTLTPLLSSLTLLQYADIDSESEMLGYGIGVILLNIGMYFVAPAVLLSVCIRKISKN</sequence>
<organism evidence="2">
    <name type="scientific">uncultured marine crenarchaeote HF4000_ANIW141J13</name>
    <dbReference type="NCBI Taxonomy" id="455577"/>
    <lineage>
        <taxon>Archaea</taxon>
        <taxon>Nitrososphaerota</taxon>
        <taxon>Nitrososphaeria</taxon>
        <taxon>Nitrosopumilales</taxon>
        <taxon>environmental samples</taxon>
    </lineage>
</organism>
<dbReference type="InterPro" id="IPR049886">
    <property type="entry name" value="CFI_box_CTERM_dom"/>
</dbReference>
<dbReference type="EMBL" id="EU016611">
    <property type="protein sequence ID" value="ABZ07883.1"/>
    <property type="molecule type" value="Genomic_DNA"/>
</dbReference>
<keyword evidence="1" id="KW-0472">Membrane</keyword>
<proteinExistence type="predicted"/>
<feature type="transmembrane region" description="Helical" evidence="1">
    <location>
        <begin position="339"/>
        <end position="366"/>
    </location>
</feature>
<name>B3T5M4_9ARCH</name>